<feature type="compositionally biased region" description="Low complexity" evidence="2">
    <location>
        <begin position="51"/>
        <end position="62"/>
    </location>
</feature>
<dbReference type="eggNOG" id="COG3266">
    <property type="taxonomic scope" value="Bacteria"/>
</dbReference>
<dbReference type="HOGENOM" id="CLU_024630_2_0_11"/>
<keyword evidence="4" id="KW-1185">Reference proteome</keyword>
<protein>
    <recommendedName>
        <fullName evidence="5">DUF349 domain-containing protein</fullName>
    </recommendedName>
</protein>
<evidence type="ECO:0000313" key="3">
    <source>
        <dbReference type="EMBL" id="ACV09017.1"/>
    </source>
</evidence>
<keyword evidence="1" id="KW-0175">Coiled coil</keyword>
<evidence type="ECO:0008006" key="5">
    <source>
        <dbReference type="Google" id="ProtNLM"/>
    </source>
</evidence>
<dbReference type="STRING" id="471856.Jden_1361"/>
<dbReference type="OrthoDB" id="5422202at2"/>
<reference evidence="3 4" key="1">
    <citation type="journal article" date="2009" name="Stand. Genomic Sci.">
        <title>Complete genome sequence of Jonesia denitrificans type strain (Prevot 55134).</title>
        <authorList>
            <person name="Pukall R."/>
            <person name="Gehrich-Schroter G."/>
            <person name="Lapidus A."/>
            <person name="Nolan M."/>
            <person name="Glavina Del Rio T."/>
            <person name="Lucas S."/>
            <person name="Chen F."/>
            <person name="Tice H."/>
            <person name="Pitluck S."/>
            <person name="Cheng J.F."/>
            <person name="Copeland A."/>
            <person name="Saunders E."/>
            <person name="Brettin T."/>
            <person name="Detter J.C."/>
            <person name="Bruce D."/>
            <person name="Goodwin L."/>
            <person name="Pati A."/>
            <person name="Ivanova N."/>
            <person name="Mavromatis K."/>
            <person name="Ovchinnikova G."/>
            <person name="Chen A."/>
            <person name="Palaniappan K."/>
            <person name="Land M."/>
            <person name="Hauser L."/>
            <person name="Chang Y.J."/>
            <person name="Jeffries C.D."/>
            <person name="Chain P."/>
            <person name="Goker M."/>
            <person name="Bristow J."/>
            <person name="Eisen J.A."/>
            <person name="Markowitz V."/>
            <person name="Hugenholtz P."/>
            <person name="Kyrpides N.C."/>
            <person name="Klenk H.P."/>
            <person name="Han C."/>
        </authorList>
    </citation>
    <scope>NUCLEOTIDE SEQUENCE [LARGE SCALE GENOMIC DNA]</scope>
    <source>
        <strain evidence="4">ATCC 14870 / DSM 20603 / BCRC 15368 / CIP 55.134 / JCM 11481 / NBRC 15587 / NCTC 10816 / Prevot 55134</strain>
    </source>
</reference>
<evidence type="ECO:0000256" key="2">
    <source>
        <dbReference type="SAM" id="MobiDB-lite"/>
    </source>
</evidence>
<evidence type="ECO:0000256" key="1">
    <source>
        <dbReference type="SAM" id="Coils"/>
    </source>
</evidence>
<dbReference type="EMBL" id="CP001706">
    <property type="protein sequence ID" value="ACV09017.1"/>
    <property type="molecule type" value="Genomic_DNA"/>
</dbReference>
<proteinExistence type="predicted"/>
<feature type="coiled-coil region" evidence="1">
    <location>
        <begin position="396"/>
        <end position="453"/>
    </location>
</feature>
<evidence type="ECO:0000313" key="4">
    <source>
        <dbReference type="Proteomes" id="UP000000628"/>
    </source>
</evidence>
<dbReference type="RefSeq" id="WP_015771645.1">
    <property type="nucleotide sequence ID" value="NC_013174.1"/>
</dbReference>
<organism evidence="3 4">
    <name type="scientific">Jonesia denitrificans (strain ATCC 14870 / DSM 20603 / BCRC 15368 / CIP 55.134 / JCM 11481 / NBRC 15587 / NCTC 10816 / Prevot 55134)</name>
    <name type="common">Listeria denitrificans</name>
    <dbReference type="NCBI Taxonomy" id="471856"/>
    <lineage>
        <taxon>Bacteria</taxon>
        <taxon>Bacillati</taxon>
        <taxon>Actinomycetota</taxon>
        <taxon>Actinomycetes</taxon>
        <taxon>Micrococcales</taxon>
        <taxon>Jonesiaceae</taxon>
        <taxon>Jonesia</taxon>
    </lineage>
</organism>
<dbReference type="KEGG" id="jde:Jden_1361"/>
<name>C7R4G0_JONDD</name>
<dbReference type="AlphaFoldDB" id="C7R4G0"/>
<dbReference type="InterPro" id="IPR007139">
    <property type="entry name" value="DUF349"/>
</dbReference>
<sequence>MSDNTEQNSPTTQETHEGEAPATSSPPAKPRVTPAGVRPSALKKVSARPQASAAPVLAPSVPDDAQALAQAREFGRVDDDGTVSVVDGEDTRVVGQMPDNTAEEALTFYARRYVDLVAKVALFEARLHHADLGIKEIDSTVAKLAEETQSPAAVGNLAALRDRVAALTSAAAQRRSELDAQRAAAKEEALAQRTVIVERAEKIAGTDPAKIQWRPAGEELRTLLEQWKEAQRQGPRLDKVQEDALWKRFSHARTAFDRERRHYFSELEKLNAAAKEKKTALVARAQALSTSEDFASTAAAYRDLMTEWKAAGRANRKDDDALWAQFRAAQDAFFARRDEANAVLNQEFEANLAVKEALLERAEKLVPVTDIASAKAQLRTIQDEWEAAGKVPRADVQRVEGRLRAVERAIKDAEQAQWDRSNPETKARAEGALAQLEQGIHQLEEDLAAAQTAGNNKKVKELTDALAARTAWLEQIRRAAEEA</sequence>
<feature type="region of interest" description="Disordered" evidence="2">
    <location>
        <begin position="1"/>
        <end position="62"/>
    </location>
</feature>
<dbReference type="Pfam" id="PF03993">
    <property type="entry name" value="DUF349"/>
    <property type="match status" value="3"/>
</dbReference>
<accession>C7R4G0</accession>
<feature type="compositionally biased region" description="Polar residues" evidence="2">
    <location>
        <begin position="1"/>
        <end position="13"/>
    </location>
</feature>
<dbReference type="Proteomes" id="UP000000628">
    <property type="component" value="Chromosome"/>
</dbReference>
<gene>
    <name evidence="3" type="ordered locus">Jden_1361</name>
</gene>